<dbReference type="InterPro" id="IPR021382">
    <property type="entry name" value="DUF3014"/>
</dbReference>
<evidence type="ECO:0000313" key="4">
    <source>
        <dbReference type="Proteomes" id="UP000326287"/>
    </source>
</evidence>
<name>A0A5P9NH68_9GAMM</name>
<dbReference type="OrthoDB" id="5502479at2"/>
<feature type="region of interest" description="Disordered" evidence="1">
    <location>
        <begin position="1"/>
        <end position="27"/>
    </location>
</feature>
<feature type="region of interest" description="Disordered" evidence="1">
    <location>
        <begin position="54"/>
        <end position="108"/>
    </location>
</feature>
<feature type="compositionally biased region" description="Polar residues" evidence="1">
    <location>
        <begin position="1"/>
        <end position="13"/>
    </location>
</feature>
<evidence type="ECO:0000313" key="3">
    <source>
        <dbReference type="EMBL" id="QFU74875.1"/>
    </source>
</evidence>
<dbReference type="RefSeq" id="WP_152660982.1">
    <property type="nucleotide sequence ID" value="NZ_CP036422.1"/>
</dbReference>
<keyword evidence="4" id="KW-1185">Reference proteome</keyword>
<proteinExistence type="predicted"/>
<organism evidence="3 4">
    <name type="scientific">Halioglobus maricola</name>
    <dbReference type="NCBI Taxonomy" id="2601894"/>
    <lineage>
        <taxon>Bacteria</taxon>
        <taxon>Pseudomonadati</taxon>
        <taxon>Pseudomonadota</taxon>
        <taxon>Gammaproteobacteria</taxon>
        <taxon>Cellvibrionales</taxon>
        <taxon>Halieaceae</taxon>
        <taxon>Halioglobus</taxon>
    </lineage>
</organism>
<feature type="compositionally biased region" description="Pro residues" evidence="1">
    <location>
        <begin position="55"/>
        <end position="84"/>
    </location>
</feature>
<gene>
    <name evidence="3" type="ORF">EY643_04045</name>
</gene>
<dbReference type="KEGG" id="halc:EY643_04045"/>
<accession>A0A5P9NH68</accession>
<keyword evidence="2" id="KW-0472">Membrane</keyword>
<feature type="compositionally biased region" description="Pro residues" evidence="1">
    <location>
        <begin position="99"/>
        <end position="108"/>
    </location>
</feature>
<keyword evidence="2" id="KW-0812">Transmembrane</keyword>
<keyword evidence="2" id="KW-1133">Transmembrane helix</keyword>
<dbReference type="AlphaFoldDB" id="A0A5P9NH68"/>
<protein>
    <submittedName>
        <fullName evidence="3">DUF3014 domain-containing protein</fullName>
    </submittedName>
</protein>
<feature type="compositionally biased region" description="Acidic residues" evidence="1">
    <location>
        <begin position="85"/>
        <end position="96"/>
    </location>
</feature>
<dbReference type="EMBL" id="CP036422">
    <property type="protein sequence ID" value="QFU74875.1"/>
    <property type="molecule type" value="Genomic_DNA"/>
</dbReference>
<dbReference type="Pfam" id="PF11219">
    <property type="entry name" value="DUF3014"/>
    <property type="match status" value="1"/>
</dbReference>
<evidence type="ECO:0000256" key="1">
    <source>
        <dbReference type="SAM" id="MobiDB-lite"/>
    </source>
</evidence>
<feature type="transmembrane region" description="Helical" evidence="2">
    <location>
        <begin position="29"/>
        <end position="51"/>
    </location>
</feature>
<sequence length="300" mass="32769">MNTDNESTEQPMQADQEDRHFEQEETEGGLPVIPIIIGVGLLVAAAAWFLFSPDDAPPPPPPPAAEITPAEPPALPEPVAPPEPDIPEPEVIEDITPEPNEPPPPPPLTLDESDPVVRNEMAPLLADTDLANTLDNDQLLDRMAGLIDATSQGRVFHEVFKLPPPEEKFAVIQQGDTAYIDPASYSRYDGYTQAIATLDTGTLATAFNTFRPLLEEAYAALGYKEQQLDNTLIRALDQVIEAPTLEGPAALEKDVTTWHYVDPELEALSPLAKQLLRMGPENQALLQAQARALREELLNQ</sequence>
<reference evidence="3 4" key="1">
    <citation type="submission" date="2019-02" db="EMBL/GenBank/DDBJ databases">
        <authorList>
            <person name="Li S.-H."/>
        </authorList>
    </citation>
    <scope>NUCLEOTIDE SEQUENCE [LARGE SCALE GENOMIC DNA]</scope>
    <source>
        <strain evidence="3 4">IMCC14385</strain>
    </source>
</reference>
<evidence type="ECO:0000256" key="2">
    <source>
        <dbReference type="SAM" id="Phobius"/>
    </source>
</evidence>
<dbReference type="Proteomes" id="UP000326287">
    <property type="component" value="Chromosome"/>
</dbReference>